<reference evidence="4 5" key="1">
    <citation type="submission" date="2017-03" db="EMBL/GenBank/DDBJ databases">
        <title>Genome sequence of Clostridium oryzae DSM 28571.</title>
        <authorList>
            <person name="Poehlein A."/>
            <person name="Daniel R."/>
        </authorList>
    </citation>
    <scope>NUCLEOTIDE SEQUENCE [LARGE SCALE GENOMIC DNA]</scope>
    <source>
        <strain evidence="4 5">DSM 28571</strain>
    </source>
</reference>
<sequence>MEKSKIDRINELARKAKEGTLTEEELAERDALRKEYISAFKSNLKATLDNTVVIEPDGTRRSLGQKSKPSSGYKN</sequence>
<dbReference type="HAMAP" id="MF_01103">
    <property type="entry name" value="UPF0291"/>
    <property type="match status" value="1"/>
</dbReference>
<dbReference type="GO" id="GO:0005737">
    <property type="term" value="C:cytoplasm"/>
    <property type="evidence" value="ECO:0007669"/>
    <property type="project" value="UniProtKB-SubCell"/>
</dbReference>
<keyword evidence="1 2" id="KW-0963">Cytoplasm</keyword>
<evidence type="ECO:0000313" key="4">
    <source>
        <dbReference type="EMBL" id="OPJ65141.1"/>
    </source>
</evidence>
<dbReference type="STRING" id="1450648.CLORY_01410"/>
<dbReference type="AlphaFoldDB" id="A0A1V4IYL7"/>
<keyword evidence="5" id="KW-1185">Reference proteome</keyword>
<proteinExistence type="inferred from homology"/>
<dbReference type="OrthoDB" id="390105at2"/>
<dbReference type="PANTHER" id="PTHR37300">
    <property type="entry name" value="UPF0291 PROTEIN CBO2609/CLC_2481"/>
    <property type="match status" value="1"/>
</dbReference>
<dbReference type="Pfam" id="PF05979">
    <property type="entry name" value="DUF896"/>
    <property type="match status" value="1"/>
</dbReference>
<name>A0A1V4IYL7_9CLOT</name>
<evidence type="ECO:0000256" key="2">
    <source>
        <dbReference type="HAMAP-Rule" id="MF_01103"/>
    </source>
</evidence>
<feature type="compositionally biased region" description="Polar residues" evidence="3">
    <location>
        <begin position="62"/>
        <end position="75"/>
    </location>
</feature>
<protein>
    <recommendedName>
        <fullName evidence="2">UPF0291 protein CLORY_01410</fullName>
    </recommendedName>
</protein>
<dbReference type="Gene3D" id="1.10.287.540">
    <property type="entry name" value="Helix hairpin bin"/>
    <property type="match status" value="1"/>
</dbReference>
<dbReference type="SUPFAM" id="SSF158221">
    <property type="entry name" value="YnzC-like"/>
    <property type="match status" value="1"/>
</dbReference>
<feature type="region of interest" description="Disordered" evidence="3">
    <location>
        <begin position="1"/>
        <end position="25"/>
    </location>
</feature>
<comment type="caution">
    <text evidence="4">The sequence shown here is derived from an EMBL/GenBank/DDBJ whole genome shotgun (WGS) entry which is preliminary data.</text>
</comment>
<dbReference type="PANTHER" id="PTHR37300:SF1">
    <property type="entry name" value="UPF0291 PROTEIN YNZC"/>
    <property type="match status" value="1"/>
</dbReference>
<dbReference type="Proteomes" id="UP000190080">
    <property type="component" value="Unassembled WGS sequence"/>
</dbReference>
<evidence type="ECO:0000313" key="5">
    <source>
        <dbReference type="Proteomes" id="UP000190080"/>
    </source>
</evidence>
<comment type="similarity">
    <text evidence="2">Belongs to the UPF0291 family.</text>
</comment>
<evidence type="ECO:0000256" key="3">
    <source>
        <dbReference type="SAM" id="MobiDB-lite"/>
    </source>
</evidence>
<accession>A0A1V4IYL7</accession>
<dbReference type="EMBL" id="MZGV01000001">
    <property type="protein sequence ID" value="OPJ65141.1"/>
    <property type="molecule type" value="Genomic_DNA"/>
</dbReference>
<dbReference type="RefSeq" id="WP_079421661.1">
    <property type="nucleotide sequence ID" value="NZ_MZGV01000001.1"/>
</dbReference>
<gene>
    <name evidence="4" type="ORF">CLORY_01410</name>
</gene>
<dbReference type="InterPro" id="IPR009242">
    <property type="entry name" value="DUF896"/>
</dbReference>
<feature type="compositionally biased region" description="Basic and acidic residues" evidence="3">
    <location>
        <begin position="1"/>
        <end position="20"/>
    </location>
</feature>
<organism evidence="4 5">
    <name type="scientific">Clostridium oryzae</name>
    <dbReference type="NCBI Taxonomy" id="1450648"/>
    <lineage>
        <taxon>Bacteria</taxon>
        <taxon>Bacillati</taxon>
        <taxon>Bacillota</taxon>
        <taxon>Clostridia</taxon>
        <taxon>Eubacteriales</taxon>
        <taxon>Clostridiaceae</taxon>
        <taxon>Clostridium</taxon>
    </lineage>
</organism>
<feature type="region of interest" description="Disordered" evidence="3">
    <location>
        <begin position="55"/>
        <end position="75"/>
    </location>
</feature>
<evidence type="ECO:0000256" key="1">
    <source>
        <dbReference type="ARBA" id="ARBA00022490"/>
    </source>
</evidence>
<comment type="subcellular location">
    <subcellularLocation>
        <location evidence="2">Cytoplasm</location>
    </subcellularLocation>
</comment>